<sequence length="227" mass="25995">MALIYRETRLADVIANETSVIPVINRFGINLGTGDATVDAVCRVHNLDTDFFLAILNTFINEGYFPEEKLRGFKASEIIDYLVKTNAYYSRFQLPNIRRHFTMLINSAGDGNSNLELMLKFYQGLENDLMSRIERDNKDWFPSILAAANGTPCMTPVNHKEETLVEDKLNDLKSMFIKHLSGDYDLNLCYGVIVAIVTLEKDLRQNNRIRNRILLPVSRSLQQNTNR</sequence>
<proteinExistence type="predicted"/>
<protein>
    <submittedName>
        <fullName evidence="1">Helix-turn-helix transcriptional regulator</fullName>
    </submittedName>
</protein>
<comment type="caution">
    <text evidence="1">The sequence shown here is derived from an EMBL/GenBank/DDBJ whole genome shotgun (WGS) entry which is preliminary data.</text>
</comment>
<dbReference type="RefSeq" id="WP_121699219.1">
    <property type="nucleotide sequence ID" value="NZ_JBCLPP010000006.1"/>
</dbReference>
<reference evidence="1 2" key="1">
    <citation type="submission" date="2024-03" db="EMBL/GenBank/DDBJ databases">
        <title>Mouse gut bacterial collection (mGBC) of GemPharmatech.</title>
        <authorList>
            <person name="He Y."/>
            <person name="Dong L."/>
            <person name="Wu D."/>
            <person name="Gao X."/>
            <person name="Lin Z."/>
        </authorList>
    </citation>
    <scope>NUCLEOTIDE SEQUENCE [LARGE SCALE GENOMIC DNA]</scope>
    <source>
        <strain evidence="1 2">54-13</strain>
    </source>
</reference>
<evidence type="ECO:0000313" key="2">
    <source>
        <dbReference type="Proteomes" id="UP001565200"/>
    </source>
</evidence>
<accession>A0ABV4CTA0</accession>
<evidence type="ECO:0000313" key="1">
    <source>
        <dbReference type="EMBL" id="MEY8244613.1"/>
    </source>
</evidence>
<organism evidence="1 2">
    <name type="scientific">Heminiphilus faecis</name>
    <dbReference type="NCBI Taxonomy" id="2601703"/>
    <lineage>
        <taxon>Bacteria</taxon>
        <taxon>Pseudomonadati</taxon>
        <taxon>Bacteroidota</taxon>
        <taxon>Bacteroidia</taxon>
        <taxon>Bacteroidales</taxon>
        <taxon>Muribaculaceae</taxon>
        <taxon>Heminiphilus</taxon>
    </lineage>
</organism>
<name>A0ABV4CTA0_9BACT</name>
<dbReference type="EMBL" id="JBCLPP010000006">
    <property type="protein sequence ID" value="MEY8244613.1"/>
    <property type="molecule type" value="Genomic_DNA"/>
</dbReference>
<gene>
    <name evidence="1" type="ORF">AAK873_03140</name>
</gene>
<dbReference type="Proteomes" id="UP001565200">
    <property type="component" value="Unassembled WGS sequence"/>
</dbReference>
<keyword evidence="2" id="KW-1185">Reference proteome</keyword>